<evidence type="ECO:0000313" key="1">
    <source>
        <dbReference type="EMBL" id="ERJ94191.1"/>
    </source>
</evidence>
<dbReference type="InterPro" id="IPR035196">
    <property type="entry name" value="DUF5312"/>
</dbReference>
<dbReference type="Pfam" id="PF17239">
    <property type="entry name" value="DUF5312"/>
    <property type="match status" value="1"/>
</dbReference>
<sequence>MSILQRIINFFKNLFFSKASGGTQLRTECKKCEAELKQVQPSIYKNGTLLPAFGELIFLLYTHTSVLFKLLSFMGPGGNVHIKERLFDMLIHTGYSQADKEKWLSLSFEERKRKMEASSNIQREIESQNHSLEDLLAKTRSNTFIQIEQTLKNLSLLYDLCAFNYISLLNLFNPDFDPVDPQNTFISVPIGDATESLLDLYYICSALEINASLARALLACAVHSGSASAAIPEEEIIKHIKKIATVLTKVLTPAVLKNCILVGKNDASFTPETAKAKSSPLADFAARTKSRFASEAERIKVELQDRQLEIETKNLFDSLPLLELQAYNADTNKILKDESAESFLWITPVQIIKTFLNRFFEEQTTGFLNDIILEGFFTNPEQKTEFASAVYACIDASRIINNFEQSFNRGSKNDIALILSHVKDGHKDPVFSRQLATMVATANADAKEVVQTQVSYLYDLYRMLVMLFEDSHNSTPTVMSNIKLLFTSSRNRSRADLVEQSLPKWALFLSIMKNYAVIGSLERRRQES</sequence>
<dbReference type="EMBL" id="AWVH01000005">
    <property type="protein sequence ID" value="ERJ94191.1"/>
    <property type="molecule type" value="Genomic_DNA"/>
</dbReference>
<reference evidence="1 2" key="1">
    <citation type="submission" date="2013-08" db="EMBL/GenBank/DDBJ databases">
        <authorList>
            <person name="Weinstock G."/>
            <person name="Sodergren E."/>
            <person name="Wylie T."/>
            <person name="Fulton L."/>
            <person name="Fulton R."/>
            <person name="Fronick C."/>
            <person name="O'Laughlin M."/>
            <person name="Godfrey J."/>
            <person name="Miner T."/>
            <person name="Herter B."/>
            <person name="Appelbaum E."/>
            <person name="Cordes M."/>
            <person name="Lek S."/>
            <person name="Wollam A."/>
            <person name="Pepin K.H."/>
            <person name="Palsikar V.B."/>
            <person name="Mitreva M."/>
            <person name="Wilson R.K."/>
        </authorList>
    </citation>
    <scope>NUCLEOTIDE SEQUENCE [LARGE SCALE GENOMIC DNA]</scope>
    <source>
        <strain evidence="1 2">ATCC 700332</strain>
    </source>
</reference>
<accession>A0ABN0P101</accession>
<proteinExistence type="predicted"/>
<comment type="caution">
    <text evidence="1">The sequence shown here is derived from an EMBL/GenBank/DDBJ whole genome shotgun (WGS) entry which is preliminary data.</text>
</comment>
<name>A0ABN0P101_TRELE</name>
<gene>
    <name evidence="1" type="ORF">HMPREF9193_00160</name>
</gene>
<dbReference type="Proteomes" id="UP000016649">
    <property type="component" value="Unassembled WGS sequence"/>
</dbReference>
<evidence type="ECO:0000313" key="2">
    <source>
        <dbReference type="Proteomes" id="UP000016649"/>
    </source>
</evidence>
<protein>
    <submittedName>
        <fullName evidence="1">Uncharacterized protein</fullName>
    </submittedName>
</protein>
<organism evidence="1 2">
    <name type="scientific">Treponema lecithinolyticum ATCC 700332</name>
    <dbReference type="NCBI Taxonomy" id="1321815"/>
    <lineage>
        <taxon>Bacteria</taxon>
        <taxon>Pseudomonadati</taxon>
        <taxon>Spirochaetota</taxon>
        <taxon>Spirochaetia</taxon>
        <taxon>Spirochaetales</taxon>
        <taxon>Treponemataceae</taxon>
        <taxon>Treponema</taxon>
    </lineage>
</organism>
<keyword evidence="2" id="KW-1185">Reference proteome</keyword>
<dbReference type="RefSeq" id="WP_021686565.1">
    <property type="nucleotide sequence ID" value="NZ_KI260561.1"/>
</dbReference>